<evidence type="ECO:0000256" key="7">
    <source>
        <dbReference type="ARBA" id="ARBA00022729"/>
    </source>
</evidence>
<evidence type="ECO:0000256" key="10">
    <source>
        <dbReference type="ARBA" id="ARBA00023114"/>
    </source>
</evidence>
<keyword evidence="9" id="KW-0406">Ion transport</keyword>
<dbReference type="InterPro" id="IPR054765">
    <property type="entry name" value="SLBB_dom"/>
</dbReference>
<evidence type="ECO:0000256" key="12">
    <source>
        <dbReference type="ARBA" id="ARBA00023139"/>
    </source>
</evidence>
<dbReference type="InterPro" id="IPR049712">
    <property type="entry name" value="Poly_export"/>
</dbReference>
<dbReference type="GO" id="GO:0009279">
    <property type="term" value="C:cell outer membrane"/>
    <property type="evidence" value="ECO:0007669"/>
    <property type="project" value="UniProtKB-SubCell"/>
</dbReference>
<dbReference type="InterPro" id="IPR003715">
    <property type="entry name" value="Poly_export_N"/>
</dbReference>
<evidence type="ECO:0000256" key="1">
    <source>
        <dbReference type="ARBA" id="ARBA00004571"/>
    </source>
</evidence>
<keyword evidence="5" id="KW-0762">Sugar transport</keyword>
<evidence type="ECO:0000256" key="9">
    <source>
        <dbReference type="ARBA" id="ARBA00023065"/>
    </source>
</evidence>
<dbReference type="GO" id="GO:0046930">
    <property type="term" value="C:pore complex"/>
    <property type="evidence" value="ECO:0007669"/>
    <property type="project" value="UniProtKB-KW"/>
</dbReference>
<keyword evidence="7" id="KW-0732">Signal</keyword>
<dbReference type="OrthoDB" id="193635at2"/>
<evidence type="ECO:0000313" key="18">
    <source>
        <dbReference type="Proteomes" id="UP000005496"/>
    </source>
</evidence>
<evidence type="ECO:0000259" key="15">
    <source>
        <dbReference type="Pfam" id="PF02563"/>
    </source>
</evidence>
<keyword evidence="12" id="KW-0564">Palmitate</keyword>
<dbReference type="Gene3D" id="3.10.560.10">
    <property type="entry name" value="Outer membrane lipoprotein wza domain like"/>
    <property type="match status" value="1"/>
</dbReference>
<sequence>MKRLALLFIMFLGVVVLQATYSWAGQAQHIRDYLLSPGDILEVSVWNDEALQRESMIRPDGMISFPLIGDVPAAGKTVRDLRKDLEDRINEYVPGTPVTVILNYINHPRMYIVGKVGTPGHYIMEKETTVVQALAMAGGLTTFASKNNILVLRQNAQEQEVFSFRYGDIENGRNLEQNIVLMPGDTIVVP</sequence>
<keyword evidence="3" id="KW-0813">Transport</keyword>
<keyword evidence="4" id="KW-1134">Transmembrane beta strand</keyword>
<evidence type="ECO:0000313" key="17">
    <source>
        <dbReference type="EMBL" id="EFI35327.1"/>
    </source>
</evidence>
<dbReference type="RefSeq" id="WP_008868459.1">
    <property type="nucleotide sequence ID" value="NZ_ACJN02000001.1"/>
</dbReference>
<dbReference type="Gene3D" id="3.30.1950.10">
    <property type="entry name" value="wza like domain"/>
    <property type="match status" value="1"/>
</dbReference>
<evidence type="ECO:0000256" key="5">
    <source>
        <dbReference type="ARBA" id="ARBA00022597"/>
    </source>
</evidence>
<evidence type="ECO:0000256" key="2">
    <source>
        <dbReference type="ARBA" id="ARBA00009450"/>
    </source>
</evidence>
<feature type="domain" description="SLBB" evidence="16">
    <location>
        <begin position="109"/>
        <end position="189"/>
    </location>
</feature>
<dbReference type="eggNOG" id="COG1596">
    <property type="taxonomic scope" value="Bacteria"/>
</dbReference>
<feature type="domain" description="Polysaccharide export protein N-terminal" evidence="15">
    <location>
        <begin position="31"/>
        <end position="102"/>
    </location>
</feature>
<dbReference type="EMBL" id="ACJN02000001">
    <property type="protein sequence ID" value="EFI35327.1"/>
    <property type="molecule type" value="Genomic_DNA"/>
</dbReference>
<organism evidence="17 18">
    <name type="scientific">Desulfonatronospira thiodismutans ASO3-1</name>
    <dbReference type="NCBI Taxonomy" id="555779"/>
    <lineage>
        <taxon>Bacteria</taxon>
        <taxon>Pseudomonadati</taxon>
        <taxon>Thermodesulfobacteriota</taxon>
        <taxon>Desulfovibrionia</taxon>
        <taxon>Desulfovibrionales</taxon>
        <taxon>Desulfonatronovibrionaceae</taxon>
        <taxon>Desulfonatronospira</taxon>
    </lineage>
</organism>
<dbReference type="Pfam" id="PF02563">
    <property type="entry name" value="Poly_export"/>
    <property type="match status" value="1"/>
</dbReference>
<dbReference type="PANTHER" id="PTHR33619">
    <property type="entry name" value="POLYSACCHARIDE EXPORT PROTEIN GFCE-RELATED"/>
    <property type="match status" value="1"/>
</dbReference>
<keyword evidence="11" id="KW-0472">Membrane</keyword>
<protein>
    <submittedName>
        <fullName evidence="17">Polysaccharide export protein</fullName>
    </submittedName>
</protein>
<evidence type="ECO:0000259" key="16">
    <source>
        <dbReference type="Pfam" id="PF22461"/>
    </source>
</evidence>
<dbReference type="AlphaFoldDB" id="D6SKW6"/>
<evidence type="ECO:0000256" key="3">
    <source>
        <dbReference type="ARBA" id="ARBA00022448"/>
    </source>
</evidence>
<dbReference type="Proteomes" id="UP000005496">
    <property type="component" value="Unassembled WGS sequence"/>
</dbReference>
<name>D6SKW6_9BACT</name>
<comment type="subcellular location">
    <subcellularLocation>
        <location evidence="1">Cell outer membrane</location>
        <topology evidence="1">Multi-pass membrane protein</topology>
    </subcellularLocation>
</comment>
<evidence type="ECO:0000256" key="8">
    <source>
        <dbReference type="ARBA" id="ARBA00023047"/>
    </source>
</evidence>
<evidence type="ECO:0000256" key="13">
    <source>
        <dbReference type="ARBA" id="ARBA00023237"/>
    </source>
</evidence>
<dbReference type="GO" id="GO:0006811">
    <property type="term" value="P:monoatomic ion transport"/>
    <property type="evidence" value="ECO:0007669"/>
    <property type="project" value="UniProtKB-KW"/>
</dbReference>
<keyword evidence="10" id="KW-0626">Porin</keyword>
<keyword evidence="14" id="KW-0449">Lipoprotein</keyword>
<keyword evidence="8" id="KW-0625">Polysaccharide transport</keyword>
<evidence type="ECO:0000256" key="6">
    <source>
        <dbReference type="ARBA" id="ARBA00022692"/>
    </source>
</evidence>
<comment type="similarity">
    <text evidence="2">Belongs to the BexD/CtrA/VexA family.</text>
</comment>
<gene>
    <name evidence="17" type="ORF">Dthio_PD2742</name>
</gene>
<keyword evidence="18" id="KW-1185">Reference proteome</keyword>
<keyword evidence="13" id="KW-0998">Cell outer membrane</keyword>
<dbReference type="GO" id="GO:0015159">
    <property type="term" value="F:polysaccharide transmembrane transporter activity"/>
    <property type="evidence" value="ECO:0007669"/>
    <property type="project" value="InterPro"/>
</dbReference>
<evidence type="ECO:0000256" key="11">
    <source>
        <dbReference type="ARBA" id="ARBA00023136"/>
    </source>
</evidence>
<keyword evidence="6" id="KW-0812">Transmembrane</keyword>
<evidence type="ECO:0000256" key="4">
    <source>
        <dbReference type="ARBA" id="ARBA00022452"/>
    </source>
</evidence>
<comment type="caution">
    <text evidence="17">The sequence shown here is derived from an EMBL/GenBank/DDBJ whole genome shotgun (WGS) entry which is preliminary data.</text>
</comment>
<proteinExistence type="inferred from homology"/>
<dbReference type="Pfam" id="PF22461">
    <property type="entry name" value="SLBB_2"/>
    <property type="match status" value="1"/>
</dbReference>
<dbReference type="PANTHER" id="PTHR33619:SF3">
    <property type="entry name" value="POLYSACCHARIDE EXPORT PROTEIN GFCE-RELATED"/>
    <property type="match status" value="1"/>
</dbReference>
<evidence type="ECO:0000256" key="14">
    <source>
        <dbReference type="ARBA" id="ARBA00023288"/>
    </source>
</evidence>
<dbReference type="GO" id="GO:0015288">
    <property type="term" value="F:porin activity"/>
    <property type="evidence" value="ECO:0007669"/>
    <property type="project" value="UniProtKB-KW"/>
</dbReference>
<accession>D6SKW6</accession>
<reference evidence="17" key="1">
    <citation type="submission" date="2010-05" db="EMBL/GenBank/DDBJ databases">
        <title>The draft genome of Desulfonatronospira thiodismutans ASO3-1.</title>
        <authorList>
            <consortium name="US DOE Joint Genome Institute (JGI-PGF)"/>
            <person name="Lucas S."/>
            <person name="Copeland A."/>
            <person name="Lapidus A."/>
            <person name="Cheng J.-F."/>
            <person name="Bruce D."/>
            <person name="Goodwin L."/>
            <person name="Pitluck S."/>
            <person name="Chertkov O."/>
            <person name="Brettin T."/>
            <person name="Detter J.C."/>
            <person name="Han C."/>
            <person name="Land M.L."/>
            <person name="Hauser L."/>
            <person name="Kyrpides N."/>
            <person name="Mikhailova N."/>
            <person name="Muyzer G."/>
            <person name="Woyke T."/>
        </authorList>
    </citation>
    <scope>NUCLEOTIDE SEQUENCE [LARGE SCALE GENOMIC DNA]</scope>
    <source>
        <strain evidence="17">ASO3-1</strain>
    </source>
</reference>